<dbReference type="InterPro" id="IPR011009">
    <property type="entry name" value="Kinase-like_dom_sf"/>
</dbReference>
<keyword evidence="2" id="KW-0433">Leucine-rich repeat</keyword>
<evidence type="ECO:0000313" key="11">
    <source>
        <dbReference type="EMBL" id="KAK4274257.1"/>
    </source>
</evidence>
<protein>
    <recommendedName>
        <fullName evidence="10">Protein kinase domain-containing protein</fullName>
    </recommendedName>
</protein>
<evidence type="ECO:0000256" key="6">
    <source>
        <dbReference type="ARBA" id="ARBA00022989"/>
    </source>
</evidence>
<proteinExistence type="predicted"/>
<dbReference type="PANTHER" id="PTHR46662">
    <property type="entry name" value="DI-GLUCOSE BINDING PROTEIN WITH LEUCINE-RICH REPEAT DOMAIN-CONTAINING PROTEIN"/>
    <property type="match status" value="1"/>
</dbReference>
<dbReference type="FunFam" id="3.80.10.10:FF:000383">
    <property type="entry name" value="Leucine-rich repeat receptor protein kinase EMS1"/>
    <property type="match status" value="1"/>
</dbReference>
<dbReference type="InterPro" id="IPR003591">
    <property type="entry name" value="Leu-rich_rpt_typical-subtyp"/>
</dbReference>
<feature type="signal peptide" evidence="9">
    <location>
        <begin position="1"/>
        <end position="32"/>
    </location>
</feature>
<keyword evidence="6 8" id="KW-1133">Transmembrane helix</keyword>
<feature type="transmembrane region" description="Helical" evidence="8">
    <location>
        <begin position="648"/>
        <end position="670"/>
    </location>
</feature>
<evidence type="ECO:0000259" key="10">
    <source>
        <dbReference type="PROSITE" id="PS50011"/>
    </source>
</evidence>
<dbReference type="SUPFAM" id="SSF52058">
    <property type="entry name" value="L domain-like"/>
    <property type="match status" value="2"/>
</dbReference>
<comment type="caution">
    <text evidence="11">The sequence shown here is derived from an EMBL/GenBank/DDBJ whole genome shotgun (WGS) entry which is preliminary data.</text>
</comment>
<dbReference type="AlphaFoldDB" id="A0AAE1JNR4"/>
<evidence type="ECO:0000256" key="8">
    <source>
        <dbReference type="SAM" id="Phobius"/>
    </source>
</evidence>
<dbReference type="Pfam" id="PF13855">
    <property type="entry name" value="LRR_8"/>
    <property type="match status" value="1"/>
</dbReference>
<dbReference type="InterPro" id="IPR001611">
    <property type="entry name" value="Leu-rich_rpt"/>
</dbReference>
<dbReference type="FunFam" id="3.80.10.10:FF:000895">
    <property type="entry name" value="Probably inactive leucine-rich repeat receptor-like protein kinase"/>
    <property type="match status" value="1"/>
</dbReference>
<evidence type="ECO:0000256" key="3">
    <source>
        <dbReference type="ARBA" id="ARBA00022692"/>
    </source>
</evidence>
<dbReference type="Gene3D" id="3.80.10.10">
    <property type="entry name" value="Ribonuclease Inhibitor"/>
    <property type="match status" value="3"/>
</dbReference>
<dbReference type="GO" id="GO:0004672">
    <property type="term" value="F:protein kinase activity"/>
    <property type="evidence" value="ECO:0007669"/>
    <property type="project" value="InterPro"/>
</dbReference>
<dbReference type="PANTHER" id="PTHR46662:SF100">
    <property type="entry name" value="PROTEIN KINASE DOMAIN-CONTAINING PROTEIN"/>
    <property type="match status" value="1"/>
</dbReference>
<dbReference type="GO" id="GO:0016020">
    <property type="term" value="C:membrane"/>
    <property type="evidence" value="ECO:0007669"/>
    <property type="project" value="UniProtKB-SubCell"/>
</dbReference>
<comment type="subcellular location">
    <subcellularLocation>
        <location evidence="1">Membrane</location>
        <topology evidence="1">Single-pass membrane protein</topology>
    </subcellularLocation>
</comment>
<evidence type="ECO:0000256" key="9">
    <source>
        <dbReference type="SAM" id="SignalP"/>
    </source>
</evidence>
<dbReference type="Pfam" id="PF00069">
    <property type="entry name" value="Pkinase"/>
    <property type="match status" value="1"/>
</dbReference>
<dbReference type="GO" id="GO:0005524">
    <property type="term" value="F:ATP binding"/>
    <property type="evidence" value="ECO:0007669"/>
    <property type="project" value="InterPro"/>
</dbReference>
<evidence type="ECO:0000256" key="2">
    <source>
        <dbReference type="ARBA" id="ARBA00022614"/>
    </source>
</evidence>
<keyword evidence="3 8" id="KW-0812">Transmembrane</keyword>
<evidence type="ECO:0000256" key="7">
    <source>
        <dbReference type="ARBA" id="ARBA00023136"/>
    </source>
</evidence>
<dbReference type="InterPro" id="IPR032675">
    <property type="entry name" value="LRR_dom_sf"/>
</dbReference>
<dbReference type="FunFam" id="3.80.10.10:FF:000726">
    <property type="entry name" value="Probably inactive leucine-rich repeat receptor-like protein kinase"/>
    <property type="match status" value="1"/>
</dbReference>
<keyword evidence="12" id="KW-1185">Reference proteome</keyword>
<evidence type="ECO:0000313" key="12">
    <source>
        <dbReference type="Proteomes" id="UP001293593"/>
    </source>
</evidence>
<name>A0AAE1JNR4_9FABA</name>
<evidence type="ECO:0000256" key="5">
    <source>
        <dbReference type="ARBA" id="ARBA00022737"/>
    </source>
</evidence>
<keyword evidence="4 9" id="KW-0732">Signal</keyword>
<feature type="chain" id="PRO_5042096553" description="Protein kinase domain-containing protein" evidence="9">
    <location>
        <begin position="33"/>
        <end position="962"/>
    </location>
</feature>
<sequence>MAKGVHHQFPRCLTFICLVMLVSNLNSTQSHGDQQEQELELLLSFKACAKDSSQSLSNWLNSSATFCNWHGLACDQTSSHVNSIQLSGKNMSGTISSSIFHLPKVTNIDLSSNQFAGEISFSFPSSSLSSLLYLNLSNNNLTGSLPEFLFSVSFSGLESLDLSNNMFSGIIPHQLGLLSSLKYLDVGGNVLVGRIPSSITNITGLEYLTLASNQLIGEIPRDIGVMKSLKWIYMGYNNLSGEIPKSIGNLLSLRHLDLVYNNLTGLIPDSLGNLTSLEFLFLYRNNFMGWIPASIFDLKNLVSLDLSDNYLRGEISELVVNLQRLEILQLFSNNFTGKIPKALTALPRLQVLQLWSNRLTGEIPKELGMHNNLTVLDLSTNNLSGEIPHGLCDSRNLNKLILFSNSLEGQIPHSLSSCITLRRVRLQNNKLSGQLTPEFTKLPQVYLLDMSGNKLSGRIDDRKWDMPALQLLNLAKNNFSGELPDSFGSNELENLDLSENQFSGDIPRGMGSLSELVQLKLSRNRLSGNIPNELSWCKKLVSLDLSHNQLTGQIPISIGDMPVLGMLDLSENQLRGEIPQNLGSAESLVELNISYNRFHGRLPSTGAFLAINSSDVTGNDLCESDDISASRSGLLPCNKREDNNKNPFWWFFLLGLVGFPLAAFLIVVFIRRRQNLEVTTTRVENEEGTWEMRYFDSEASKIITIHDVLSSAKEGVLIITQGRKETVKFEVKEMSDLNCFSEDIGKLRHPNMVKLMGICRCGKGGYLVYENVDGKYLSHVVGSLSWERRRNIALGIAKALKYLHAHGSSFAGLVGEMSPHRVVVDSKDVPRLMLCPLKVSISSPYVAPESRNAKEVTEKSDMYGLGVILIELLTGRSSVDEEVGMQHESIVEWARYCYSDCHLDTWVDPNMKGGIASLVQNDIVEVMNLALQCTATDPTARPSAGHVFKTLNALTASTSSCV</sequence>
<dbReference type="EMBL" id="JAWXYG010000004">
    <property type="protein sequence ID" value="KAK4274257.1"/>
    <property type="molecule type" value="Genomic_DNA"/>
</dbReference>
<dbReference type="SMART" id="SM00369">
    <property type="entry name" value="LRR_TYP"/>
    <property type="match status" value="10"/>
</dbReference>
<organism evidence="11 12">
    <name type="scientific">Acacia crassicarpa</name>
    <name type="common">northern wattle</name>
    <dbReference type="NCBI Taxonomy" id="499986"/>
    <lineage>
        <taxon>Eukaryota</taxon>
        <taxon>Viridiplantae</taxon>
        <taxon>Streptophyta</taxon>
        <taxon>Embryophyta</taxon>
        <taxon>Tracheophyta</taxon>
        <taxon>Spermatophyta</taxon>
        <taxon>Magnoliopsida</taxon>
        <taxon>eudicotyledons</taxon>
        <taxon>Gunneridae</taxon>
        <taxon>Pentapetalae</taxon>
        <taxon>rosids</taxon>
        <taxon>fabids</taxon>
        <taxon>Fabales</taxon>
        <taxon>Fabaceae</taxon>
        <taxon>Caesalpinioideae</taxon>
        <taxon>mimosoid clade</taxon>
        <taxon>Acacieae</taxon>
        <taxon>Acacia</taxon>
    </lineage>
</organism>
<dbReference type="Pfam" id="PF00560">
    <property type="entry name" value="LRR_1"/>
    <property type="match status" value="9"/>
</dbReference>
<keyword evidence="7 8" id="KW-0472">Membrane</keyword>
<dbReference type="SUPFAM" id="SSF56112">
    <property type="entry name" value="Protein kinase-like (PK-like)"/>
    <property type="match status" value="1"/>
</dbReference>
<accession>A0AAE1JNR4</accession>
<feature type="domain" description="Protein kinase" evidence="10">
    <location>
        <begin position="664"/>
        <end position="955"/>
    </location>
</feature>
<dbReference type="Gene3D" id="1.10.510.10">
    <property type="entry name" value="Transferase(Phosphotransferase) domain 1"/>
    <property type="match status" value="1"/>
</dbReference>
<dbReference type="FunFam" id="3.80.10.10:FF:000129">
    <property type="entry name" value="Leucine-rich repeat receptor-like kinase"/>
    <property type="match status" value="1"/>
</dbReference>
<dbReference type="PROSITE" id="PS51450">
    <property type="entry name" value="LRR"/>
    <property type="match status" value="1"/>
</dbReference>
<dbReference type="Proteomes" id="UP001293593">
    <property type="component" value="Unassembled WGS sequence"/>
</dbReference>
<evidence type="ECO:0000256" key="4">
    <source>
        <dbReference type="ARBA" id="ARBA00022729"/>
    </source>
</evidence>
<keyword evidence="5" id="KW-0677">Repeat</keyword>
<dbReference type="InterPro" id="IPR013210">
    <property type="entry name" value="LRR_N_plant-typ"/>
</dbReference>
<dbReference type="Pfam" id="PF08263">
    <property type="entry name" value="LRRNT_2"/>
    <property type="match status" value="1"/>
</dbReference>
<gene>
    <name evidence="11" type="ORF">QN277_017508</name>
</gene>
<dbReference type="PROSITE" id="PS50011">
    <property type="entry name" value="PROTEIN_KINASE_DOM"/>
    <property type="match status" value="1"/>
</dbReference>
<dbReference type="InterPro" id="IPR000719">
    <property type="entry name" value="Prot_kinase_dom"/>
</dbReference>
<evidence type="ECO:0000256" key="1">
    <source>
        <dbReference type="ARBA" id="ARBA00004167"/>
    </source>
</evidence>
<reference evidence="11" key="1">
    <citation type="submission" date="2023-10" db="EMBL/GenBank/DDBJ databases">
        <title>Chromosome-level genome of the transformable northern wattle, Acacia crassicarpa.</title>
        <authorList>
            <person name="Massaro I."/>
            <person name="Sinha N.R."/>
            <person name="Poethig S."/>
            <person name="Leichty A.R."/>
        </authorList>
    </citation>
    <scope>NUCLEOTIDE SEQUENCE</scope>
    <source>
        <strain evidence="11">Acra3RX</strain>
        <tissue evidence="11">Leaf</tissue>
    </source>
</reference>